<dbReference type="Gene3D" id="3.30.210.10">
    <property type="entry name" value="DNA polymerase, thumb domain"/>
    <property type="match status" value="1"/>
</dbReference>
<evidence type="ECO:0000256" key="18">
    <source>
        <dbReference type="SAM" id="MobiDB-lite"/>
    </source>
</evidence>
<evidence type="ECO:0000313" key="21">
    <source>
        <dbReference type="Proteomes" id="UP001161757"/>
    </source>
</evidence>
<dbReference type="PROSITE" id="PS50172">
    <property type="entry name" value="BRCT"/>
    <property type="match status" value="1"/>
</dbReference>
<dbReference type="Gene3D" id="1.10.150.110">
    <property type="entry name" value="DNA polymerase beta, N-terminal domain-like"/>
    <property type="match status" value="1"/>
</dbReference>
<dbReference type="SMART" id="SM00483">
    <property type="entry name" value="POLXc"/>
    <property type="match status" value="1"/>
</dbReference>
<proteinExistence type="inferred from homology"/>
<evidence type="ECO:0000256" key="7">
    <source>
        <dbReference type="ARBA" id="ARBA00022679"/>
    </source>
</evidence>
<dbReference type="GO" id="GO:0003677">
    <property type="term" value="F:DNA binding"/>
    <property type="evidence" value="ECO:0007669"/>
    <property type="project" value="InterPro"/>
</dbReference>
<evidence type="ECO:0000256" key="1">
    <source>
        <dbReference type="ARBA" id="ARBA00001936"/>
    </source>
</evidence>
<dbReference type="SUPFAM" id="SSF81301">
    <property type="entry name" value="Nucleotidyltransferase"/>
    <property type="match status" value="1"/>
</dbReference>
<dbReference type="Gene3D" id="3.30.460.10">
    <property type="entry name" value="Beta Polymerase, domain 2"/>
    <property type="match status" value="1"/>
</dbReference>
<dbReference type="Pfam" id="PF14791">
    <property type="entry name" value="DNA_pol_B_thumb"/>
    <property type="match status" value="1"/>
</dbReference>
<dbReference type="InterPro" id="IPR028207">
    <property type="entry name" value="DNA_pol_B_palm_palm"/>
</dbReference>
<comment type="cofactor">
    <cofactor evidence="1">
        <name>Mn(2+)</name>
        <dbReference type="ChEBI" id="CHEBI:29035"/>
    </cofactor>
</comment>
<dbReference type="Pfam" id="PF14792">
    <property type="entry name" value="DNA_pol_B_palm"/>
    <property type="match status" value="1"/>
</dbReference>
<dbReference type="InterPro" id="IPR037160">
    <property type="entry name" value="DNA_Pol_thumb_sf"/>
</dbReference>
<dbReference type="Pfam" id="PF00533">
    <property type="entry name" value="BRCT"/>
    <property type="match status" value="1"/>
</dbReference>
<evidence type="ECO:0000256" key="12">
    <source>
        <dbReference type="ARBA" id="ARBA00022932"/>
    </source>
</evidence>
<feature type="compositionally biased region" description="Basic and acidic residues" evidence="18">
    <location>
        <begin position="120"/>
        <end position="129"/>
    </location>
</feature>
<feature type="region of interest" description="Disordered" evidence="18">
    <location>
        <begin position="297"/>
        <end position="343"/>
    </location>
</feature>
<keyword evidence="11" id="KW-0227">DNA damage</keyword>
<dbReference type="Gene3D" id="1.10.150.20">
    <property type="entry name" value="5' to 3' exonuclease, C-terminal subdomain"/>
    <property type="match status" value="1"/>
</dbReference>
<dbReference type="InterPro" id="IPR018944">
    <property type="entry name" value="DNA_pol_lambd_fingers_domain"/>
</dbReference>
<dbReference type="Pfam" id="PF14716">
    <property type="entry name" value="HHH_8"/>
    <property type="match status" value="1"/>
</dbReference>
<dbReference type="InterPro" id="IPR001357">
    <property type="entry name" value="BRCT_dom"/>
</dbReference>
<dbReference type="PANTHER" id="PTHR11276:SF28">
    <property type="entry name" value="DNA POLYMERASE LAMBDA"/>
    <property type="match status" value="1"/>
</dbReference>
<evidence type="ECO:0000256" key="14">
    <source>
        <dbReference type="ARBA" id="ARBA00023239"/>
    </source>
</evidence>
<keyword evidence="12" id="KW-0239">DNA-directed DNA polymerase</keyword>
<evidence type="ECO:0000256" key="13">
    <source>
        <dbReference type="ARBA" id="ARBA00023204"/>
    </source>
</evidence>
<keyword evidence="7" id="KW-0808">Transferase</keyword>
<evidence type="ECO:0000256" key="9">
    <source>
        <dbReference type="ARBA" id="ARBA00022705"/>
    </source>
</evidence>
<evidence type="ECO:0000256" key="6">
    <source>
        <dbReference type="ARBA" id="ARBA00022634"/>
    </source>
</evidence>
<dbReference type="InterPro" id="IPR036420">
    <property type="entry name" value="BRCT_dom_sf"/>
</dbReference>
<evidence type="ECO:0000313" key="20">
    <source>
        <dbReference type="EMBL" id="KAJ8987145.1"/>
    </source>
</evidence>
<accession>A0AAN6ENX7</accession>
<keyword evidence="6" id="KW-0237">DNA synthesis</keyword>
<dbReference type="InterPro" id="IPR029398">
    <property type="entry name" value="PolB_thumb"/>
</dbReference>
<dbReference type="SUPFAM" id="SSF47802">
    <property type="entry name" value="DNA polymerase beta, N-terminal domain-like"/>
    <property type="match status" value="1"/>
</dbReference>
<evidence type="ECO:0000256" key="2">
    <source>
        <dbReference type="ARBA" id="ARBA00004123"/>
    </source>
</evidence>
<comment type="similarity">
    <text evidence="3">Belongs to the DNA polymerase type-X family.</text>
</comment>
<evidence type="ECO:0000256" key="5">
    <source>
        <dbReference type="ARBA" id="ARBA00016513"/>
    </source>
</evidence>
<evidence type="ECO:0000256" key="10">
    <source>
        <dbReference type="ARBA" id="ARBA00022723"/>
    </source>
</evidence>
<keyword evidence="10" id="KW-0479">Metal-binding</keyword>
<dbReference type="SMART" id="SM00292">
    <property type="entry name" value="BRCT"/>
    <property type="match status" value="1"/>
</dbReference>
<dbReference type="GO" id="GO:0046872">
    <property type="term" value="F:metal ion binding"/>
    <property type="evidence" value="ECO:0007669"/>
    <property type="project" value="UniProtKB-KW"/>
</dbReference>
<dbReference type="InterPro" id="IPR002008">
    <property type="entry name" value="DNA_pol_X_beta-like"/>
</dbReference>
<dbReference type="InterPro" id="IPR022312">
    <property type="entry name" value="DNA_pol_X"/>
</dbReference>
<organism evidence="20 21">
    <name type="scientific">Exophiala dermatitidis</name>
    <name type="common">Black yeast-like fungus</name>
    <name type="synonym">Wangiella dermatitidis</name>
    <dbReference type="NCBI Taxonomy" id="5970"/>
    <lineage>
        <taxon>Eukaryota</taxon>
        <taxon>Fungi</taxon>
        <taxon>Dikarya</taxon>
        <taxon>Ascomycota</taxon>
        <taxon>Pezizomycotina</taxon>
        <taxon>Eurotiomycetes</taxon>
        <taxon>Chaetothyriomycetidae</taxon>
        <taxon>Chaetothyriales</taxon>
        <taxon>Herpotrichiellaceae</taxon>
        <taxon>Exophiala</taxon>
    </lineage>
</organism>
<dbReference type="InterPro" id="IPR043519">
    <property type="entry name" value="NT_sf"/>
</dbReference>
<dbReference type="AlphaFoldDB" id="A0AAN6ENX7"/>
<evidence type="ECO:0000259" key="19">
    <source>
        <dbReference type="PROSITE" id="PS50172"/>
    </source>
</evidence>
<dbReference type="GO" id="GO:0006303">
    <property type="term" value="P:double-strand break repair via nonhomologous end joining"/>
    <property type="evidence" value="ECO:0007669"/>
    <property type="project" value="TreeGrafter"/>
</dbReference>
<dbReference type="Gene3D" id="3.40.50.10190">
    <property type="entry name" value="BRCT domain"/>
    <property type="match status" value="1"/>
</dbReference>
<evidence type="ECO:0000256" key="15">
    <source>
        <dbReference type="ARBA" id="ARBA00023242"/>
    </source>
</evidence>
<keyword evidence="9" id="KW-0235">DNA replication</keyword>
<evidence type="ECO:0000256" key="4">
    <source>
        <dbReference type="ARBA" id="ARBA00012417"/>
    </source>
</evidence>
<dbReference type="GO" id="GO:0005634">
    <property type="term" value="C:nucleus"/>
    <property type="evidence" value="ECO:0007669"/>
    <property type="project" value="UniProtKB-SubCell"/>
</dbReference>
<comment type="caution">
    <text evidence="20">The sequence shown here is derived from an EMBL/GenBank/DDBJ whole genome shotgun (WGS) entry which is preliminary data.</text>
</comment>
<reference evidence="20" key="1">
    <citation type="submission" date="2023-01" db="EMBL/GenBank/DDBJ databases">
        <title>Exophiala dermititidis isolated from Cystic Fibrosis Patient.</title>
        <authorList>
            <person name="Kurbessoian T."/>
            <person name="Crocker A."/>
            <person name="Murante D."/>
            <person name="Hogan D.A."/>
            <person name="Stajich J.E."/>
        </authorList>
    </citation>
    <scope>NUCLEOTIDE SEQUENCE</scope>
    <source>
        <strain evidence="20">Ex8</strain>
    </source>
</reference>
<keyword evidence="8" id="KW-0548">Nucleotidyltransferase</keyword>
<dbReference type="EC" id="2.7.7.7" evidence="4"/>
<protein>
    <recommendedName>
        <fullName evidence="5">DNA polymerase lambda</fullName>
        <ecNumber evidence="4">2.7.7.7</ecNumber>
    </recommendedName>
</protein>
<comment type="catalytic activity">
    <reaction evidence="16">
        <text>DNA(n) + a 2'-deoxyribonucleoside 5'-triphosphate = DNA(n+1) + diphosphate</text>
        <dbReference type="Rhea" id="RHEA:22508"/>
        <dbReference type="Rhea" id="RHEA-COMP:17339"/>
        <dbReference type="Rhea" id="RHEA-COMP:17340"/>
        <dbReference type="ChEBI" id="CHEBI:33019"/>
        <dbReference type="ChEBI" id="CHEBI:61560"/>
        <dbReference type="ChEBI" id="CHEBI:173112"/>
        <dbReference type="EC" id="2.7.7.7"/>
    </reaction>
</comment>
<feature type="active site" description="Nucleophile; Schiff-base intermediate with DNA; for 5'-dRP lyase activity" evidence="17">
    <location>
        <position position="496"/>
    </location>
</feature>
<dbReference type="InterPro" id="IPR002054">
    <property type="entry name" value="DNA-dir_DNA_pol_X"/>
</dbReference>
<dbReference type="InterPro" id="IPR010996">
    <property type="entry name" value="HHH_MUS81"/>
</dbReference>
<gene>
    <name evidence="20" type="ORF">HRR80_008707</name>
</gene>
<dbReference type="SUPFAM" id="SSF81585">
    <property type="entry name" value="PsbU/PolX domain-like"/>
    <property type="match status" value="1"/>
</dbReference>
<evidence type="ECO:0000256" key="8">
    <source>
        <dbReference type="ARBA" id="ARBA00022695"/>
    </source>
</evidence>
<feature type="domain" description="BRCT" evidence="19">
    <location>
        <begin position="190"/>
        <end position="276"/>
    </location>
</feature>
<feature type="region of interest" description="Disordered" evidence="18">
    <location>
        <begin position="25"/>
        <end position="129"/>
    </location>
</feature>
<keyword evidence="13" id="KW-0234">DNA repair</keyword>
<dbReference type="CDD" id="cd00141">
    <property type="entry name" value="NT_POLXc"/>
    <property type="match status" value="1"/>
</dbReference>
<evidence type="ECO:0000256" key="3">
    <source>
        <dbReference type="ARBA" id="ARBA00008323"/>
    </source>
</evidence>
<dbReference type="FunFam" id="1.10.150.20:FF:000010">
    <property type="entry name" value="DNA polymerase lambda"/>
    <property type="match status" value="1"/>
</dbReference>
<evidence type="ECO:0000256" key="16">
    <source>
        <dbReference type="ARBA" id="ARBA00049244"/>
    </source>
</evidence>
<dbReference type="PANTHER" id="PTHR11276">
    <property type="entry name" value="DNA POLYMERASE TYPE-X FAMILY MEMBER"/>
    <property type="match status" value="1"/>
</dbReference>
<dbReference type="Pfam" id="PF10391">
    <property type="entry name" value="DNA_pol_lambd_f"/>
    <property type="match status" value="1"/>
</dbReference>
<name>A0AAN6ENX7_EXODE</name>
<evidence type="ECO:0000256" key="17">
    <source>
        <dbReference type="PIRSR" id="PIRSR622312-50"/>
    </source>
</evidence>
<dbReference type="GO" id="GO:0016829">
    <property type="term" value="F:lyase activity"/>
    <property type="evidence" value="ECO:0007669"/>
    <property type="project" value="UniProtKB-KW"/>
</dbReference>
<dbReference type="Proteomes" id="UP001161757">
    <property type="component" value="Unassembled WGS sequence"/>
</dbReference>
<dbReference type="SUPFAM" id="SSF52113">
    <property type="entry name" value="BRCT domain"/>
    <property type="match status" value="1"/>
</dbReference>
<keyword evidence="14" id="KW-0456">Lyase</keyword>
<dbReference type="EMBL" id="JAJGCB010000027">
    <property type="protein sequence ID" value="KAJ8987145.1"/>
    <property type="molecule type" value="Genomic_DNA"/>
</dbReference>
<evidence type="ECO:0000256" key="11">
    <source>
        <dbReference type="ARBA" id="ARBA00022763"/>
    </source>
</evidence>
<sequence length="763" mass="86445">MVSAQEKIEKERFFRDLYRLDTLDDDLAEPDSHAIGSPIKQTKTRESKPLPHPSLILADADHEASNRASSPGYDFGSRHTSARPRPVQEEIEPQTLKPPKLVSTTAEKRKRADMPVARTKTKEPESKVARESNIKRVRPSLPVEFETETAHHHRRTSIPVKERLNVTDLSNIKQRKRQLGSRKKLPPVPVEQQMFSGLMFYFVPNNDICQARRFRIHKAVQYGATWANEWYAEVTHIIVCDGLDAKEASKEFWCGEIPMGPIVVNVNWLIECLSRKVVCEPQWNRFQVPGFADLQKERKPASPSHGLHPPVNKQAVDPPVPDPAGGTARRSHRSPSVYLDLNEDDTHSGLEENAAECARHEEESDLEDELDNAIDAVRDLGHLPLELSFEESGISPAEHHDIDEALTTFQAKGKAPKVNAAFMCMDKHDGKNDDNPNAQTIEKLLKMGEYYGATGDQWRTRAYRQAVAALRKQPQLVRTKEDALAVKGIGERIAEKIQEIVSTGRLQRLDNAQLDSRDKTLRLFMGIYHVGYPTASKWIAEGHRTLEDLLAKVDLNRNQRIGIEHYDDFQQRIPRAEVAQHAAIVQKELQKADRGLRMIVGGSYRRGSPDCGDIDLIIFKKDADLKQIQALMMETVIPRLTARGFLKVALATTHHKDSGSKWHGASALPGSKVWRRIDFLFVPWAELGAALIYFTGNDYFNRSLRLLASRKGMLLNQHGLYANILRGRGRERMTDGKLLEGHDEKRIFKILGVTYRPPEHRNP</sequence>
<dbReference type="GO" id="GO:0003887">
    <property type="term" value="F:DNA-directed DNA polymerase activity"/>
    <property type="evidence" value="ECO:0007669"/>
    <property type="project" value="UniProtKB-KW"/>
</dbReference>
<keyword evidence="15" id="KW-0539">Nucleus</keyword>
<dbReference type="InterPro" id="IPR027421">
    <property type="entry name" value="DNA_pol_lamdba_lyase_dom_sf"/>
</dbReference>
<comment type="subcellular location">
    <subcellularLocation>
        <location evidence="2">Nucleus</location>
    </subcellularLocation>
</comment>
<dbReference type="FunFam" id="1.10.150.110:FF:000005">
    <property type="entry name" value="DNA polymerase POL4"/>
    <property type="match status" value="1"/>
</dbReference>
<dbReference type="PRINTS" id="PR00870">
    <property type="entry name" value="DNAPOLXBETA"/>
</dbReference>
<dbReference type="PRINTS" id="PR00869">
    <property type="entry name" value="DNAPOLX"/>
</dbReference>